<dbReference type="AlphaFoldDB" id="A0AA86NHF4"/>
<dbReference type="SUPFAM" id="SSF55394">
    <property type="entry name" value="Bactericidal permeability-increasing protein, BPI"/>
    <property type="match status" value="1"/>
</dbReference>
<comment type="caution">
    <text evidence="1">The sequence shown here is derived from an EMBL/GenBank/DDBJ whole genome shotgun (WGS) entry which is preliminary data.</text>
</comment>
<dbReference type="InterPro" id="IPR017943">
    <property type="entry name" value="Bactericidal_perm-incr_a/b_dom"/>
</dbReference>
<dbReference type="GO" id="GO:0008289">
    <property type="term" value="F:lipid binding"/>
    <property type="evidence" value="ECO:0007669"/>
    <property type="project" value="InterPro"/>
</dbReference>
<evidence type="ECO:0000313" key="1">
    <source>
        <dbReference type="EMBL" id="CAI9919173.1"/>
    </source>
</evidence>
<dbReference type="EMBL" id="CAXDID020000008">
    <property type="protein sequence ID" value="CAL5977604.1"/>
    <property type="molecule type" value="Genomic_DNA"/>
</dbReference>
<reference evidence="1" key="1">
    <citation type="submission" date="2023-06" db="EMBL/GenBank/DDBJ databases">
        <authorList>
            <person name="Kurt Z."/>
        </authorList>
    </citation>
    <scope>NUCLEOTIDE SEQUENCE</scope>
</reference>
<protein>
    <submittedName>
        <fullName evidence="1">BPI-like protein</fullName>
    </submittedName>
    <submittedName>
        <fullName evidence="2">BPI-like_protein</fullName>
    </submittedName>
</protein>
<sequence>MFLCVIFANRNCELGYSKILGPQDTAQTTTATRRGASKFMICGIKDGFGAAMDIIIPDQHLSFDVGVSQVDFTLSDIKIADIQVPDIQFDLNDGQQSQMSLLNCSLVIKFQWRLQQQSYPYITDFGSGKIMVINAEMKGVVNSTTDVDQVI</sequence>
<accession>A0AA86NHF4</accession>
<reference evidence="2 3" key="2">
    <citation type="submission" date="2024-07" db="EMBL/GenBank/DDBJ databases">
        <authorList>
            <person name="Akdeniz Z."/>
        </authorList>
    </citation>
    <scope>NUCLEOTIDE SEQUENCE [LARGE SCALE GENOMIC DNA]</scope>
</reference>
<evidence type="ECO:0000313" key="3">
    <source>
        <dbReference type="Proteomes" id="UP001642409"/>
    </source>
</evidence>
<dbReference type="Gene3D" id="3.15.10.10">
    <property type="entry name" value="Bactericidal permeability-increasing protein, domain 1"/>
    <property type="match status" value="1"/>
</dbReference>
<organism evidence="1">
    <name type="scientific">Hexamita inflata</name>
    <dbReference type="NCBI Taxonomy" id="28002"/>
    <lineage>
        <taxon>Eukaryota</taxon>
        <taxon>Metamonada</taxon>
        <taxon>Diplomonadida</taxon>
        <taxon>Hexamitidae</taxon>
        <taxon>Hexamitinae</taxon>
        <taxon>Hexamita</taxon>
    </lineage>
</organism>
<proteinExistence type="predicted"/>
<gene>
    <name evidence="2" type="ORF">HINF_LOCUS4382</name>
    <name evidence="1" type="ORF">HINF_LOCUS6818</name>
</gene>
<dbReference type="EMBL" id="CATOUU010000171">
    <property type="protein sequence ID" value="CAI9919173.1"/>
    <property type="molecule type" value="Genomic_DNA"/>
</dbReference>
<name>A0AA86NHF4_9EUKA</name>
<evidence type="ECO:0000313" key="2">
    <source>
        <dbReference type="EMBL" id="CAL5977604.1"/>
    </source>
</evidence>
<keyword evidence="3" id="KW-1185">Reference proteome</keyword>
<dbReference type="Proteomes" id="UP001642409">
    <property type="component" value="Unassembled WGS sequence"/>
</dbReference>